<dbReference type="AlphaFoldDB" id="A0A7E4USN3"/>
<reference evidence="2" key="2">
    <citation type="submission" date="2020-10" db="UniProtKB">
        <authorList>
            <consortium name="WormBaseParasite"/>
        </authorList>
    </citation>
    <scope>IDENTIFICATION</scope>
</reference>
<name>A0A7E4USN3_PANRE</name>
<accession>A0A7E4USN3</accession>
<organism evidence="1 2">
    <name type="scientific">Panagrellus redivivus</name>
    <name type="common">Microworm</name>
    <dbReference type="NCBI Taxonomy" id="6233"/>
    <lineage>
        <taxon>Eukaryota</taxon>
        <taxon>Metazoa</taxon>
        <taxon>Ecdysozoa</taxon>
        <taxon>Nematoda</taxon>
        <taxon>Chromadorea</taxon>
        <taxon>Rhabditida</taxon>
        <taxon>Tylenchina</taxon>
        <taxon>Panagrolaimomorpha</taxon>
        <taxon>Panagrolaimoidea</taxon>
        <taxon>Panagrolaimidae</taxon>
        <taxon>Panagrellus</taxon>
    </lineage>
</organism>
<dbReference type="WBParaSite" id="Pan_g11932.t1">
    <property type="protein sequence ID" value="Pan_g11932.t1"/>
    <property type="gene ID" value="Pan_g11932"/>
</dbReference>
<keyword evidence="1" id="KW-1185">Reference proteome</keyword>
<evidence type="ECO:0000313" key="1">
    <source>
        <dbReference type="Proteomes" id="UP000492821"/>
    </source>
</evidence>
<protein>
    <submittedName>
        <fullName evidence="2">Secreted protein</fullName>
    </submittedName>
</protein>
<evidence type="ECO:0000313" key="2">
    <source>
        <dbReference type="WBParaSite" id="Pan_g11932.t1"/>
    </source>
</evidence>
<reference evidence="1" key="1">
    <citation type="journal article" date="2013" name="Genetics">
        <title>The draft genome and transcriptome of Panagrellus redivivus are shaped by the harsh demands of a free-living lifestyle.</title>
        <authorList>
            <person name="Srinivasan J."/>
            <person name="Dillman A.R."/>
            <person name="Macchietto M.G."/>
            <person name="Heikkinen L."/>
            <person name="Lakso M."/>
            <person name="Fracchia K.M."/>
            <person name="Antoshechkin I."/>
            <person name="Mortazavi A."/>
            <person name="Wong G."/>
            <person name="Sternberg P.W."/>
        </authorList>
    </citation>
    <scope>NUCLEOTIDE SEQUENCE [LARGE SCALE GENOMIC DNA]</scope>
    <source>
        <strain evidence="1">MT8872</strain>
    </source>
</reference>
<proteinExistence type="predicted"/>
<dbReference type="Proteomes" id="UP000492821">
    <property type="component" value="Unassembled WGS sequence"/>
</dbReference>
<sequence>MWAESKGNCSPSSSSNPIAGLFVVDDGIGIIKVVQDATALLVCGLSSFYPVRNCQTFNDANYQVCQKRSWQIHYRCLPIDIVRHSNSPHSYAIINAIL</sequence>